<protein>
    <submittedName>
        <fullName evidence="2">Uncharacterized protein</fullName>
    </submittedName>
</protein>
<keyword evidence="3" id="KW-1185">Reference proteome</keyword>
<feature type="transmembrane region" description="Helical" evidence="1">
    <location>
        <begin position="20"/>
        <end position="41"/>
    </location>
</feature>
<accession>A0A7U0GBS7</accession>
<gene>
    <name evidence="2" type="ORF">vBKpMFBKp24_093</name>
</gene>
<sequence>MNYRTPESTIKIKGTIPKVFFWITAPYPFLFTQAEIFYATWMTWFHYRNREHWARAIYFLTDRVCPTNRISVDKTLDFETMIHDVFNRVNDKEEELSALFESMGQIPGYYQVRDFRINQDEFEIILEER</sequence>
<evidence type="ECO:0000256" key="1">
    <source>
        <dbReference type="SAM" id="Phobius"/>
    </source>
</evidence>
<reference evidence="2 3" key="1">
    <citation type="submission" date="2020-12" db="EMBL/GenBank/DDBJ databases">
        <title>Genomic characterization of four novel bacteriophages infecting Klebsiella pneumoniae.</title>
        <authorList>
            <person name="Estrada Bonilla B."/>
            <person name="Costa A.R."/>
            <person name="van Rossum T."/>
            <person name="Hagedoorn S."/>
            <person name="Wallinga H."/>
            <person name="Xiao M."/>
            <person name="Song W."/>
            <person name="Haas P.-J."/>
            <person name="Nobrega F.L."/>
            <person name="Brouns S.J.J."/>
        </authorList>
    </citation>
    <scope>NUCLEOTIDE SEQUENCE [LARGE SCALE GENOMIC DNA]</scope>
</reference>
<dbReference type="Proteomes" id="UP000596381">
    <property type="component" value="Segment"/>
</dbReference>
<proteinExistence type="predicted"/>
<name>A0A7U0GBS7_9CAUD</name>
<dbReference type="EMBL" id="MW394391">
    <property type="protein sequence ID" value="QQV92244.1"/>
    <property type="molecule type" value="Genomic_DNA"/>
</dbReference>
<keyword evidence="1" id="KW-0812">Transmembrane</keyword>
<keyword evidence="1" id="KW-0472">Membrane</keyword>
<organism evidence="2 3">
    <name type="scientific">Klebsiella phage vB_KpM_FBKp24</name>
    <dbReference type="NCBI Taxonomy" id="2801834"/>
    <lineage>
        <taxon>Viruses</taxon>
        <taxon>Duplodnaviria</taxon>
        <taxon>Heunggongvirae</taxon>
        <taxon>Uroviricota</taxon>
        <taxon>Caudoviricetes</taxon>
        <taxon>Chimalliviridae</taxon>
        <taxon>Maaswegvirus</taxon>
        <taxon>Maaswegvirus Kp24</taxon>
    </lineage>
</organism>
<evidence type="ECO:0000313" key="3">
    <source>
        <dbReference type="Proteomes" id="UP000596381"/>
    </source>
</evidence>
<evidence type="ECO:0000313" key="2">
    <source>
        <dbReference type="EMBL" id="QQV92244.1"/>
    </source>
</evidence>
<keyword evidence="1" id="KW-1133">Transmembrane helix</keyword>